<dbReference type="Gene3D" id="3.60.10.10">
    <property type="entry name" value="Endonuclease/exonuclease/phosphatase"/>
    <property type="match status" value="1"/>
</dbReference>
<gene>
    <name evidence="2" type="ORF">OKW52_04150</name>
</gene>
<dbReference type="GO" id="GO:0004519">
    <property type="term" value="F:endonuclease activity"/>
    <property type="evidence" value="ECO:0007669"/>
    <property type="project" value="UniProtKB-KW"/>
</dbReference>
<proteinExistence type="predicted"/>
<comment type="caution">
    <text evidence="2">The sequence shown here is derived from an EMBL/GenBank/DDBJ whole genome shotgun (WGS) entry which is preliminary data.</text>
</comment>
<keyword evidence="2" id="KW-0378">Hydrolase</keyword>
<feature type="domain" description="Endonuclease/exonuclease/phosphatase" evidence="1">
    <location>
        <begin position="5"/>
        <end position="276"/>
    </location>
</feature>
<name>A0ABT3GVB6_9RHOB</name>
<dbReference type="Proteomes" id="UP001208938">
    <property type="component" value="Unassembled WGS sequence"/>
</dbReference>
<evidence type="ECO:0000259" key="1">
    <source>
        <dbReference type="Pfam" id="PF03372"/>
    </source>
</evidence>
<dbReference type="InterPro" id="IPR036691">
    <property type="entry name" value="Endo/exonu/phosph_ase_sf"/>
</dbReference>
<accession>A0ABT3GVB6</accession>
<dbReference type="EMBL" id="JAPDFL010000001">
    <property type="protein sequence ID" value="MCW1931477.1"/>
    <property type="molecule type" value="Genomic_DNA"/>
</dbReference>
<reference evidence="2 3" key="1">
    <citation type="submission" date="2022-10" db="EMBL/GenBank/DDBJ databases">
        <title>Pararhodobacter sp. nov., isolated from marine algae.</title>
        <authorList>
            <person name="Choi B.J."/>
            <person name="Kim J.M."/>
            <person name="Lee J.K."/>
            <person name="Choi D.G."/>
            <person name="Jeon C.O."/>
        </authorList>
    </citation>
    <scope>NUCLEOTIDE SEQUENCE [LARGE SCALE GENOMIC DNA]</scope>
    <source>
        <strain evidence="2 3">ZQ420</strain>
    </source>
</reference>
<organism evidence="2 3">
    <name type="scientific">Pararhodobacter zhoushanensis</name>
    <dbReference type="NCBI Taxonomy" id="2479545"/>
    <lineage>
        <taxon>Bacteria</taxon>
        <taxon>Pseudomonadati</taxon>
        <taxon>Pseudomonadota</taxon>
        <taxon>Alphaproteobacteria</taxon>
        <taxon>Rhodobacterales</taxon>
        <taxon>Paracoccaceae</taxon>
        <taxon>Pararhodobacter</taxon>
    </lineage>
</organism>
<evidence type="ECO:0000313" key="2">
    <source>
        <dbReference type="EMBL" id="MCW1931477.1"/>
    </source>
</evidence>
<dbReference type="Pfam" id="PF03372">
    <property type="entry name" value="Exo_endo_phos"/>
    <property type="match status" value="1"/>
</dbReference>
<keyword evidence="2" id="KW-0255">Endonuclease</keyword>
<dbReference type="SUPFAM" id="SSF56219">
    <property type="entry name" value="DNase I-like"/>
    <property type="match status" value="1"/>
</dbReference>
<protein>
    <submittedName>
        <fullName evidence="2">Endonuclease/exonuclease/phosphatase family protein</fullName>
    </submittedName>
</protein>
<keyword evidence="2" id="KW-0540">Nuclease</keyword>
<dbReference type="InterPro" id="IPR005135">
    <property type="entry name" value="Endo/exonuclease/phosphatase"/>
</dbReference>
<keyword evidence="3" id="KW-1185">Reference proteome</keyword>
<dbReference type="RefSeq" id="WP_264504587.1">
    <property type="nucleotide sequence ID" value="NZ_JAPDFL010000001.1"/>
</dbReference>
<sequence length="292" mass="31389">MLRDIRRTEPDILAARDALVALNPDAVLLLDVDHDRDLLAVSAFATLLSDAGLPLLHHYAPRPNTGLATGLDLDGDGRRGEADDAQGWGRFAGAGGMALLSRHPIVTATDHSAFLWRDLPASRYPHVGGQPFPSAQAFALQRLASTGLWDVTLDTPQGPLTLLAWHAGPPVFGGPHQRNHWRNADETAFWRWRLDGGLSPVPEPFVLLGDANLDPAAGAGERGDIAALLAHPRLQDPLSGQPTAHWPDGPGALRVDYVLPSAVLRRRDSGLVWPTPDATHAIVWVDLDLPAP</sequence>
<evidence type="ECO:0000313" key="3">
    <source>
        <dbReference type="Proteomes" id="UP001208938"/>
    </source>
</evidence>